<feature type="domain" description="ABC transporter" evidence="13">
    <location>
        <begin position="584"/>
        <end position="806"/>
    </location>
</feature>
<dbReference type="CDD" id="cd18579">
    <property type="entry name" value="ABC_6TM_ABCC_D1"/>
    <property type="match status" value="1"/>
</dbReference>
<keyword evidence="16" id="KW-1185">Reference proteome</keyword>
<dbReference type="InterPro" id="IPR044746">
    <property type="entry name" value="ABCC_6TM_D1"/>
</dbReference>
<dbReference type="OMA" id="CFETGMR"/>
<sequence length="1422" mass="157111">MGGWHPLDACHCLESTVTADPTLSGPLSPFICSCTLYLPFSCISVVSRTVNNTSAPPSCTVPPLHFVVPPLRPTPASQSRTAIADNRVMADDVTAQPASPALKPDKGNPDVDGERRPCPEASANWISHIFLGWVFSLVYNGWKKPLLDDYLWELRDFERGSATTTALTKNWHNVLDEEKPKNRLFSAIFRTNRRKLFISAIFKAIELSLATLQPVLINKLLVFNESDEPIGVGLAWAFALLLTPVIRTIFENHYFMKVMRTGMRVRSSLQGTIYEKSLHISPSARANSSLGEIVNLMQLDTQRIGDFFQFSNQLWASPVQIIVTVALLYNFIGVSAVIGLVVTMATLPAQSMLMSAMIKLRKESLGITDRRVKLMNEILQGIKAVKFYAWEEPFSVAVEDERKQELKKLSGTIWLRSTFMAIMMAIPSIIAVITFAFFNGVFGEELNPARIFTGLALLNQLRLPVMMLPMTINSLIDARIGVKRIERFLDLENTENYSREDPQKKDTALDERREDVDSASSSDSSESRPGSIRIKNGEFEWGEMQSEPSATEKKGWLSKCIPGLAKKKGVPETTEQRVESQPTAALSNEKNTSRRGAVLRNISVSAKGGELVAVVGRVGSGKSSLVHAILGEMLKVEGDVQVDGKIAYVAQTAWIFNETLRNNILFGKEFDEAQYRRAVTVSALQQDIDALPGGDMTAIGEKGINLSGGQKQRVSIARAVYADTDVYLFDDPLSALDAHVGQEVFKQCISKAGALGHRLRILITNQVQVLPECDKVIFLEDGEIRAQGTFAELASSNASFQQLIDEQEKGDNSKNKDAPPSESQSDTNEMSDEKAGTTLMQSEERKTGNVVTGAYYQYARACGGVLHFILLLVFWCVTVAMSVIVNWWLVYWADETAAGTERPLVFFLGIYFALAFGYAILVLIRGIWFLSLALVASRKLQSSMLQSVLHAPMAFFDTTPIGRIISRFSRDVSVLDELLPQFFQQMLSTVLNLIASYVFIGTILPIFFAAAIPITILYFALQRFFNRTSVELKRLDAISKSPIYAHFSETLGGLSTLRAYGKQDKSRAENMKMIDINQRAYFAWLAANRWFSLYLEFAGSLLIFATAVFSVTAPDSVSSGNIGLSLTYALQVTGILGFTVRSITELEGQMSSVERANYYSHDLPQEAPAKLDPKDGGGVSADWPTRGEICIKDVELLGVVGRTGSGKSSLMMALLRMVELANGSISVDGVNLRSLGLSDLRKRITIIPQDPVIFSGTIRFNLDPFSQHSDAELWDALEKSHMREFVEAFDDGLDAKVSEYGENLSAGQRQVICLTRALLRNSKILILDEASSSLDMETDRLIQETIRTHLKDATILTIAHRLSTLADYDKIILMENGMVAEFGSPAGLLEDSRGKFTALVNALGPAGSNRFREQVASGGQRR</sequence>
<name>R7QLB5_CHOCR</name>
<dbReference type="GO" id="GO:0016887">
    <property type="term" value="F:ATP hydrolysis activity"/>
    <property type="evidence" value="ECO:0007669"/>
    <property type="project" value="InterPro"/>
</dbReference>
<feature type="compositionally biased region" description="Polar residues" evidence="11">
    <location>
        <begin position="579"/>
        <end position="590"/>
    </location>
</feature>
<feature type="region of interest" description="Disordered" evidence="11">
    <location>
        <begin position="94"/>
        <end position="115"/>
    </location>
</feature>
<dbReference type="PROSITE" id="PS00211">
    <property type="entry name" value="ABC_TRANSPORTER_1"/>
    <property type="match status" value="1"/>
</dbReference>
<dbReference type="CDD" id="cd03250">
    <property type="entry name" value="ABCC_MRP_domain1"/>
    <property type="match status" value="1"/>
</dbReference>
<dbReference type="KEGG" id="ccp:CHC_T00000803001"/>
<dbReference type="Gramene" id="CDF38271">
    <property type="protein sequence ID" value="CDF38271"/>
    <property type="gene ID" value="CHC_T00000803001"/>
</dbReference>
<evidence type="ECO:0000256" key="7">
    <source>
        <dbReference type="ARBA" id="ARBA00022741"/>
    </source>
</evidence>
<evidence type="ECO:0000256" key="9">
    <source>
        <dbReference type="ARBA" id="ARBA00022989"/>
    </source>
</evidence>
<dbReference type="InterPro" id="IPR036640">
    <property type="entry name" value="ABC1_TM_sf"/>
</dbReference>
<dbReference type="GO" id="GO:0000323">
    <property type="term" value="C:lytic vacuole"/>
    <property type="evidence" value="ECO:0007669"/>
    <property type="project" value="UniProtKB-ARBA"/>
</dbReference>
<comment type="similarity">
    <text evidence="2">Belongs to the ABC transporter superfamily. ABCC family. Conjugate transporter (TC 3.A.1.208) subfamily.</text>
</comment>
<dbReference type="Gene3D" id="1.20.1560.10">
    <property type="entry name" value="ABC transporter type 1, transmembrane domain"/>
    <property type="match status" value="2"/>
</dbReference>
<evidence type="ECO:0000313" key="15">
    <source>
        <dbReference type="EMBL" id="CDF38271.1"/>
    </source>
</evidence>
<gene>
    <name evidence="15" type="ORF">CHC_T00000803001</name>
</gene>
<dbReference type="GO" id="GO:0005524">
    <property type="term" value="F:ATP binding"/>
    <property type="evidence" value="ECO:0007669"/>
    <property type="project" value="UniProtKB-KW"/>
</dbReference>
<dbReference type="PANTHER" id="PTHR24223">
    <property type="entry name" value="ATP-BINDING CASSETTE SUB-FAMILY C"/>
    <property type="match status" value="1"/>
</dbReference>
<protein>
    <recommendedName>
        <fullName evidence="3">Probable ATP-dependent transporter ycf16</fullName>
    </recommendedName>
</protein>
<dbReference type="InterPro" id="IPR011527">
    <property type="entry name" value="ABC1_TM_dom"/>
</dbReference>
<dbReference type="Proteomes" id="UP000012073">
    <property type="component" value="Unassembled WGS sequence"/>
</dbReference>
<accession>R7QLB5</accession>
<dbReference type="GO" id="GO:0005774">
    <property type="term" value="C:vacuolar membrane"/>
    <property type="evidence" value="ECO:0007669"/>
    <property type="project" value="UniProtKB-SubCell"/>
</dbReference>
<dbReference type="InterPro" id="IPR003593">
    <property type="entry name" value="AAA+_ATPase"/>
</dbReference>
<evidence type="ECO:0000256" key="12">
    <source>
        <dbReference type="SAM" id="Phobius"/>
    </source>
</evidence>
<evidence type="ECO:0000256" key="5">
    <source>
        <dbReference type="ARBA" id="ARBA00022554"/>
    </source>
</evidence>
<dbReference type="PROSITE" id="PS50893">
    <property type="entry name" value="ABC_TRANSPORTER_2"/>
    <property type="match status" value="2"/>
</dbReference>
<comment type="subcellular location">
    <subcellularLocation>
        <location evidence="1">Vacuole membrane</location>
        <topology evidence="1">Multi-pass membrane protein</topology>
    </subcellularLocation>
</comment>
<keyword evidence="5" id="KW-0926">Vacuole</keyword>
<feature type="region of interest" description="Disordered" evidence="11">
    <location>
        <begin position="806"/>
        <end position="842"/>
    </location>
</feature>
<organism evidence="15 16">
    <name type="scientific">Chondrus crispus</name>
    <name type="common">Carrageen Irish moss</name>
    <name type="synonym">Polymorpha crispa</name>
    <dbReference type="NCBI Taxonomy" id="2769"/>
    <lineage>
        <taxon>Eukaryota</taxon>
        <taxon>Rhodophyta</taxon>
        <taxon>Florideophyceae</taxon>
        <taxon>Rhodymeniophycidae</taxon>
        <taxon>Gigartinales</taxon>
        <taxon>Gigartinaceae</taxon>
        <taxon>Chondrus</taxon>
    </lineage>
</organism>
<feature type="transmembrane region" description="Helical" evidence="12">
    <location>
        <begin position="413"/>
        <end position="439"/>
    </location>
</feature>
<dbReference type="SUPFAM" id="SSF52540">
    <property type="entry name" value="P-loop containing nucleoside triphosphate hydrolases"/>
    <property type="match status" value="2"/>
</dbReference>
<dbReference type="SUPFAM" id="SSF90123">
    <property type="entry name" value="ABC transporter transmembrane region"/>
    <property type="match status" value="2"/>
</dbReference>
<feature type="compositionally biased region" description="Low complexity" evidence="11">
    <location>
        <begin position="518"/>
        <end position="528"/>
    </location>
</feature>
<dbReference type="Pfam" id="PF00664">
    <property type="entry name" value="ABC_membrane"/>
    <property type="match status" value="2"/>
</dbReference>
<evidence type="ECO:0000256" key="8">
    <source>
        <dbReference type="ARBA" id="ARBA00022840"/>
    </source>
</evidence>
<dbReference type="FunFam" id="1.20.1560.10:FF:000020">
    <property type="entry name" value="ABC metal ion transporter"/>
    <property type="match status" value="1"/>
</dbReference>
<keyword evidence="7" id="KW-0547">Nucleotide-binding</keyword>
<dbReference type="PhylomeDB" id="R7QLB5"/>
<feature type="compositionally biased region" description="Basic and acidic residues" evidence="11">
    <location>
        <begin position="497"/>
        <end position="516"/>
    </location>
</feature>
<keyword evidence="6 12" id="KW-0812">Transmembrane</keyword>
<dbReference type="InterPro" id="IPR017871">
    <property type="entry name" value="ABC_transporter-like_CS"/>
</dbReference>
<dbReference type="Pfam" id="PF00005">
    <property type="entry name" value="ABC_tran"/>
    <property type="match status" value="2"/>
</dbReference>
<evidence type="ECO:0000256" key="11">
    <source>
        <dbReference type="SAM" id="MobiDB-lite"/>
    </source>
</evidence>
<dbReference type="FunFam" id="1.20.1560.10:FF:000010">
    <property type="entry name" value="Multidrug resistance-associated ABC transporter"/>
    <property type="match status" value="1"/>
</dbReference>
<feature type="transmembrane region" description="Helical" evidence="12">
    <location>
        <begin position="865"/>
        <end position="890"/>
    </location>
</feature>
<feature type="region of interest" description="Disordered" evidence="11">
    <location>
        <begin position="567"/>
        <end position="592"/>
    </location>
</feature>
<dbReference type="GO" id="GO:0140359">
    <property type="term" value="F:ABC-type transporter activity"/>
    <property type="evidence" value="ECO:0007669"/>
    <property type="project" value="InterPro"/>
</dbReference>
<dbReference type="PROSITE" id="PS50929">
    <property type="entry name" value="ABC_TM1F"/>
    <property type="match status" value="2"/>
</dbReference>
<dbReference type="FunFam" id="3.40.50.300:FF:000997">
    <property type="entry name" value="Multidrug resistance-associated protein 1"/>
    <property type="match status" value="1"/>
</dbReference>
<dbReference type="CDD" id="cd18580">
    <property type="entry name" value="ABC_6TM_ABCC_D2"/>
    <property type="match status" value="1"/>
</dbReference>
<dbReference type="InterPro" id="IPR044726">
    <property type="entry name" value="ABCC_6TM_D2"/>
</dbReference>
<feature type="domain" description="ABC transmembrane type-1" evidence="14">
    <location>
        <begin position="869"/>
        <end position="1148"/>
    </location>
</feature>
<evidence type="ECO:0000256" key="2">
    <source>
        <dbReference type="ARBA" id="ARBA00009726"/>
    </source>
</evidence>
<feature type="transmembrane region" description="Helical" evidence="12">
    <location>
        <begin position="229"/>
        <end position="250"/>
    </location>
</feature>
<dbReference type="OrthoDB" id="6500128at2759"/>
<keyword evidence="4" id="KW-0813">Transport</keyword>
<feature type="domain" description="ABC transmembrane type-1" evidence="14">
    <location>
        <begin position="197"/>
        <end position="477"/>
    </location>
</feature>
<feature type="transmembrane region" description="Helical" evidence="12">
    <location>
        <begin position="994"/>
        <end position="1021"/>
    </location>
</feature>
<evidence type="ECO:0000256" key="10">
    <source>
        <dbReference type="ARBA" id="ARBA00023136"/>
    </source>
</evidence>
<dbReference type="Gene3D" id="3.40.50.300">
    <property type="entry name" value="P-loop containing nucleotide triphosphate hydrolases"/>
    <property type="match status" value="2"/>
</dbReference>
<dbReference type="CDD" id="cd03244">
    <property type="entry name" value="ABCC_MRP_domain2"/>
    <property type="match status" value="1"/>
</dbReference>
<dbReference type="SMART" id="SM00382">
    <property type="entry name" value="AAA"/>
    <property type="match status" value="2"/>
</dbReference>
<proteinExistence type="inferred from homology"/>
<keyword evidence="8" id="KW-0067">ATP-binding</keyword>
<feature type="compositionally biased region" description="Basic and acidic residues" evidence="11">
    <location>
        <begin position="103"/>
        <end position="115"/>
    </location>
</feature>
<feature type="transmembrane region" description="Helical" evidence="12">
    <location>
        <begin position="910"/>
        <end position="936"/>
    </location>
</feature>
<dbReference type="InterPro" id="IPR003439">
    <property type="entry name" value="ABC_transporter-like_ATP-bd"/>
</dbReference>
<dbReference type="InterPro" id="IPR050173">
    <property type="entry name" value="ABC_transporter_C-like"/>
</dbReference>
<evidence type="ECO:0000259" key="14">
    <source>
        <dbReference type="PROSITE" id="PS50929"/>
    </source>
</evidence>
<dbReference type="STRING" id="2769.R7QLB5"/>
<dbReference type="InterPro" id="IPR027417">
    <property type="entry name" value="P-loop_NTPase"/>
</dbReference>
<feature type="compositionally biased region" description="Basic and acidic residues" evidence="11">
    <location>
        <begin position="806"/>
        <end position="819"/>
    </location>
</feature>
<evidence type="ECO:0000256" key="3">
    <source>
        <dbReference type="ARBA" id="ARBA00014334"/>
    </source>
</evidence>
<dbReference type="GeneID" id="17325881"/>
<dbReference type="RefSeq" id="XP_005718156.1">
    <property type="nucleotide sequence ID" value="XM_005718099.1"/>
</dbReference>
<keyword evidence="9 12" id="KW-1133">Transmembrane helix</keyword>
<reference evidence="16" key="1">
    <citation type="journal article" date="2013" name="Proc. Natl. Acad. Sci. U.S.A.">
        <title>Genome structure and metabolic features in the red seaweed Chondrus crispus shed light on evolution of the Archaeplastida.</title>
        <authorList>
            <person name="Collen J."/>
            <person name="Porcel B."/>
            <person name="Carre W."/>
            <person name="Ball S.G."/>
            <person name="Chaparro C."/>
            <person name="Tonon T."/>
            <person name="Barbeyron T."/>
            <person name="Michel G."/>
            <person name="Noel B."/>
            <person name="Valentin K."/>
            <person name="Elias M."/>
            <person name="Artiguenave F."/>
            <person name="Arun A."/>
            <person name="Aury J.M."/>
            <person name="Barbosa-Neto J.F."/>
            <person name="Bothwell J.H."/>
            <person name="Bouget F.Y."/>
            <person name="Brillet L."/>
            <person name="Cabello-Hurtado F."/>
            <person name="Capella-Gutierrez S."/>
            <person name="Charrier B."/>
            <person name="Cladiere L."/>
            <person name="Cock J.M."/>
            <person name="Coelho S.M."/>
            <person name="Colleoni C."/>
            <person name="Czjzek M."/>
            <person name="Da Silva C."/>
            <person name="Delage L."/>
            <person name="Denoeud F."/>
            <person name="Deschamps P."/>
            <person name="Dittami S.M."/>
            <person name="Gabaldon T."/>
            <person name="Gachon C.M."/>
            <person name="Groisillier A."/>
            <person name="Herve C."/>
            <person name="Jabbari K."/>
            <person name="Katinka M."/>
            <person name="Kloareg B."/>
            <person name="Kowalczyk N."/>
            <person name="Labadie K."/>
            <person name="Leblanc C."/>
            <person name="Lopez P.J."/>
            <person name="McLachlan D.H."/>
            <person name="Meslet-Cladiere L."/>
            <person name="Moustafa A."/>
            <person name="Nehr Z."/>
            <person name="Nyvall Collen P."/>
            <person name="Panaud O."/>
            <person name="Partensky F."/>
            <person name="Poulain J."/>
            <person name="Rensing S.A."/>
            <person name="Rousvoal S."/>
            <person name="Samson G."/>
            <person name="Symeonidi A."/>
            <person name="Weissenbach J."/>
            <person name="Zambounis A."/>
            <person name="Wincker P."/>
            <person name="Boyen C."/>
        </authorList>
    </citation>
    <scope>NUCLEOTIDE SEQUENCE [LARGE SCALE GENOMIC DNA]</scope>
    <source>
        <strain evidence="16">cv. Stackhouse</strain>
    </source>
</reference>
<feature type="transmembrane region" description="Helical" evidence="12">
    <location>
        <begin position="196"/>
        <end position="217"/>
    </location>
</feature>
<evidence type="ECO:0000259" key="13">
    <source>
        <dbReference type="PROSITE" id="PS50893"/>
    </source>
</evidence>
<feature type="region of interest" description="Disordered" evidence="11">
    <location>
        <begin position="496"/>
        <end position="553"/>
    </location>
</feature>
<evidence type="ECO:0000256" key="6">
    <source>
        <dbReference type="ARBA" id="ARBA00022692"/>
    </source>
</evidence>
<dbReference type="EMBL" id="HG001913">
    <property type="protein sequence ID" value="CDF38271.1"/>
    <property type="molecule type" value="Genomic_DNA"/>
</dbReference>
<dbReference type="FunFam" id="3.40.50.300:FF:000838">
    <property type="entry name" value="ABC multidrug transporter (Eurofung)"/>
    <property type="match status" value="1"/>
</dbReference>
<evidence type="ECO:0000313" key="16">
    <source>
        <dbReference type="Proteomes" id="UP000012073"/>
    </source>
</evidence>
<dbReference type="PANTHER" id="PTHR24223:SF456">
    <property type="entry name" value="MULTIDRUG RESISTANCE-ASSOCIATED PROTEIN LETHAL(2)03659"/>
    <property type="match status" value="1"/>
</dbReference>
<evidence type="ECO:0000256" key="1">
    <source>
        <dbReference type="ARBA" id="ARBA00004128"/>
    </source>
</evidence>
<feature type="domain" description="ABC transporter" evidence="13">
    <location>
        <begin position="1158"/>
        <end position="1401"/>
    </location>
</feature>
<evidence type="ECO:0000256" key="4">
    <source>
        <dbReference type="ARBA" id="ARBA00022448"/>
    </source>
</evidence>
<keyword evidence="10 12" id="KW-0472">Membrane</keyword>